<proteinExistence type="predicted"/>
<keyword evidence="1" id="KW-0812">Transmembrane</keyword>
<keyword evidence="1" id="KW-1133">Transmembrane helix</keyword>
<dbReference type="Proteomes" id="UP000095283">
    <property type="component" value="Unplaced"/>
</dbReference>
<accession>A0A1I7WYU4</accession>
<protein>
    <submittedName>
        <fullName evidence="3">7TM_GPCR_Srx domain-containing protein</fullName>
    </submittedName>
</protein>
<evidence type="ECO:0000313" key="3">
    <source>
        <dbReference type="WBParaSite" id="Hba_10435"/>
    </source>
</evidence>
<organism evidence="2 3">
    <name type="scientific">Heterorhabditis bacteriophora</name>
    <name type="common">Entomopathogenic nematode worm</name>
    <dbReference type="NCBI Taxonomy" id="37862"/>
    <lineage>
        <taxon>Eukaryota</taxon>
        <taxon>Metazoa</taxon>
        <taxon>Ecdysozoa</taxon>
        <taxon>Nematoda</taxon>
        <taxon>Chromadorea</taxon>
        <taxon>Rhabditida</taxon>
        <taxon>Rhabditina</taxon>
        <taxon>Rhabditomorpha</taxon>
        <taxon>Strongyloidea</taxon>
        <taxon>Heterorhabditidae</taxon>
        <taxon>Heterorhabditis</taxon>
    </lineage>
</organism>
<evidence type="ECO:0000313" key="2">
    <source>
        <dbReference type="Proteomes" id="UP000095283"/>
    </source>
</evidence>
<sequence length="74" mass="8522">MERRFGAWIGGSILGSLVNLILICFFRVLSNKCGSESRSMKRLVVQLLKQNVLKYTLLLMQSFILKLNELYTII</sequence>
<evidence type="ECO:0000256" key="1">
    <source>
        <dbReference type="SAM" id="Phobius"/>
    </source>
</evidence>
<keyword evidence="2" id="KW-1185">Reference proteome</keyword>
<dbReference type="AlphaFoldDB" id="A0A1I7WYU4"/>
<dbReference type="WBParaSite" id="Hba_10435">
    <property type="protein sequence ID" value="Hba_10435"/>
    <property type="gene ID" value="Hba_10435"/>
</dbReference>
<keyword evidence="1" id="KW-0472">Membrane</keyword>
<feature type="transmembrane region" description="Helical" evidence="1">
    <location>
        <begin position="6"/>
        <end position="29"/>
    </location>
</feature>
<reference evidence="3" key="1">
    <citation type="submission" date="2016-11" db="UniProtKB">
        <authorList>
            <consortium name="WormBaseParasite"/>
        </authorList>
    </citation>
    <scope>IDENTIFICATION</scope>
</reference>
<name>A0A1I7WYU4_HETBA</name>